<feature type="transmembrane region" description="Helical" evidence="7">
    <location>
        <begin position="99"/>
        <end position="122"/>
    </location>
</feature>
<evidence type="ECO:0000256" key="1">
    <source>
        <dbReference type="ARBA" id="ARBA00004651"/>
    </source>
</evidence>
<feature type="transmembrane region" description="Helical" evidence="7">
    <location>
        <begin position="69"/>
        <end position="93"/>
    </location>
</feature>
<accession>A0ABN2MV38</accession>
<keyword evidence="2" id="KW-0813">Transport</keyword>
<dbReference type="EMBL" id="BAAAQK010000005">
    <property type="protein sequence ID" value="GAA1839204.1"/>
    <property type="molecule type" value="Genomic_DNA"/>
</dbReference>
<feature type="transmembrane region" description="Helical" evidence="7">
    <location>
        <begin position="321"/>
        <end position="343"/>
    </location>
</feature>
<feature type="transmembrane region" description="Helical" evidence="7">
    <location>
        <begin position="36"/>
        <end position="57"/>
    </location>
</feature>
<dbReference type="InterPro" id="IPR020846">
    <property type="entry name" value="MFS_dom"/>
</dbReference>
<name>A0ABN2MV38_9PSEU</name>
<feature type="transmembrane region" description="Helical" evidence="7">
    <location>
        <begin position="223"/>
        <end position="242"/>
    </location>
</feature>
<feature type="transmembrane region" description="Helical" evidence="7">
    <location>
        <begin position="12"/>
        <end position="30"/>
    </location>
</feature>
<reference evidence="9 10" key="1">
    <citation type="journal article" date="2019" name="Int. J. Syst. Evol. Microbiol.">
        <title>The Global Catalogue of Microorganisms (GCM) 10K type strain sequencing project: providing services to taxonomists for standard genome sequencing and annotation.</title>
        <authorList>
            <consortium name="The Broad Institute Genomics Platform"/>
            <consortium name="The Broad Institute Genome Sequencing Center for Infectious Disease"/>
            <person name="Wu L."/>
            <person name="Ma J."/>
        </authorList>
    </citation>
    <scope>NUCLEOTIDE SEQUENCE [LARGE SCALE GENOMIC DNA]</scope>
    <source>
        <strain evidence="9 10">JCM 16009</strain>
    </source>
</reference>
<evidence type="ECO:0000313" key="10">
    <source>
        <dbReference type="Proteomes" id="UP001500449"/>
    </source>
</evidence>
<feature type="transmembrane region" description="Helical" evidence="7">
    <location>
        <begin position="289"/>
        <end position="309"/>
    </location>
</feature>
<protein>
    <submittedName>
        <fullName evidence="9">MFS transporter</fullName>
    </submittedName>
</protein>
<dbReference type="Gene3D" id="1.20.1250.20">
    <property type="entry name" value="MFS general substrate transporter like domains"/>
    <property type="match status" value="1"/>
</dbReference>
<comment type="subcellular location">
    <subcellularLocation>
        <location evidence="1">Cell membrane</location>
        <topology evidence="1">Multi-pass membrane protein</topology>
    </subcellularLocation>
</comment>
<dbReference type="InterPro" id="IPR005829">
    <property type="entry name" value="Sugar_transporter_CS"/>
</dbReference>
<feature type="transmembrane region" description="Helical" evidence="7">
    <location>
        <begin position="262"/>
        <end position="282"/>
    </location>
</feature>
<dbReference type="Pfam" id="PF07690">
    <property type="entry name" value="MFS_1"/>
    <property type="match status" value="1"/>
</dbReference>
<keyword evidence="10" id="KW-1185">Reference proteome</keyword>
<dbReference type="PANTHER" id="PTHR43045:SF1">
    <property type="entry name" value="SHIKIMATE TRANSPORTER"/>
    <property type="match status" value="1"/>
</dbReference>
<keyword evidence="4 7" id="KW-0812">Transmembrane</keyword>
<feature type="transmembrane region" description="Helical" evidence="7">
    <location>
        <begin position="381"/>
        <end position="402"/>
    </location>
</feature>
<comment type="caution">
    <text evidence="9">The sequence shown here is derived from an EMBL/GenBank/DDBJ whole genome shotgun (WGS) entry which is preliminary data.</text>
</comment>
<dbReference type="SUPFAM" id="SSF103473">
    <property type="entry name" value="MFS general substrate transporter"/>
    <property type="match status" value="1"/>
</dbReference>
<evidence type="ECO:0000256" key="5">
    <source>
        <dbReference type="ARBA" id="ARBA00022989"/>
    </source>
</evidence>
<sequence>MLGSSVEWYDFLIYGTAAALVFGPAFFPSASPVAGVLASFATFAVGFVARPIGGAVFGHIGDKVGRKRALTAALLLMAASTTLIGLLPTYAAVGPLAPVLLVVLRLVQGVAVGGQWGGSMLLATEHAPRHRRALYGSIPQLGVPVGLVAGSVVYLVLTRVIAADSFSVWGWRLPFLFSVVLFGVAYYIHHHVADSPELGADAERSARTEKSPVLQVIKERPGAIVLAGVAYAAVQAAFYIAVTGIVDYGTRVVGMSKNEMLGAVLISMVGFAGALMLGAFLSDLIDRRIVFAIGVAWTGAWAFALFPLVNGGGFRRVVLALFVAQLGGGFATGSLPGLAAAMFPARLRYSGASLVYQLGAIVGGGLAPFVMVALLDATGSSVFVSVYLASTSLVALVLIPFVRVAEEPAVPVADPDEATCATEINNA</sequence>
<evidence type="ECO:0000256" key="7">
    <source>
        <dbReference type="SAM" id="Phobius"/>
    </source>
</evidence>
<evidence type="ECO:0000256" key="3">
    <source>
        <dbReference type="ARBA" id="ARBA00022475"/>
    </source>
</evidence>
<dbReference type="PROSITE" id="PS50850">
    <property type="entry name" value="MFS"/>
    <property type="match status" value="1"/>
</dbReference>
<evidence type="ECO:0000256" key="2">
    <source>
        <dbReference type="ARBA" id="ARBA00022448"/>
    </source>
</evidence>
<evidence type="ECO:0000313" key="9">
    <source>
        <dbReference type="EMBL" id="GAA1839204.1"/>
    </source>
</evidence>
<dbReference type="InterPro" id="IPR036259">
    <property type="entry name" value="MFS_trans_sf"/>
</dbReference>
<dbReference type="Proteomes" id="UP001500449">
    <property type="component" value="Unassembled WGS sequence"/>
</dbReference>
<keyword evidence="3" id="KW-1003">Cell membrane</keyword>
<feature type="domain" description="Major facilitator superfamily (MFS) profile" evidence="8">
    <location>
        <begin position="1"/>
        <end position="407"/>
    </location>
</feature>
<dbReference type="InterPro" id="IPR011701">
    <property type="entry name" value="MFS"/>
</dbReference>
<organism evidence="9 10">
    <name type="scientific">Pseudonocardia ailaonensis</name>
    <dbReference type="NCBI Taxonomy" id="367279"/>
    <lineage>
        <taxon>Bacteria</taxon>
        <taxon>Bacillati</taxon>
        <taxon>Actinomycetota</taxon>
        <taxon>Actinomycetes</taxon>
        <taxon>Pseudonocardiales</taxon>
        <taxon>Pseudonocardiaceae</taxon>
        <taxon>Pseudonocardia</taxon>
    </lineage>
</organism>
<evidence type="ECO:0000259" key="8">
    <source>
        <dbReference type="PROSITE" id="PS50850"/>
    </source>
</evidence>
<gene>
    <name evidence="9" type="ORF">GCM10009836_17830</name>
</gene>
<feature type="transmembrane region" description="Helical" evidence="7">
    <location>
        <begin position="355"/>
        <end position="375"/>
    </location>
</feature>
<proteinExistence type="predicted"/>
<dbReference type="PROSITE" id="PS00217">
    <property type="entry name" value="SUGAR_TRANSPORT_2"/>
    <property type="match status" value="1"/>
</dbReference>
<keyword evidence="5 7" id="KW-1133">Transmembrane helix</keyword>
<keyword evidence="6 7" id="KW-0472">Membrane</keyword>
<dbReference type="PANTHER" id="PTHR43045">
    <property type="entry name" value="SHIKIMATE TRANSPORTER"/>
    <property type="match status" value="1"/>
</dbReference>
<feature type="transmembrane region" description="Helical" evidence="7">
    <location>
        <begin position="169"/>
        <end position="188"/>
    </location>
</feature>
<feature type="transmembrane region" description="Helical" evidence="7">
    <location>
        <begin position="134"/>
        <end position="157"/>
    </location>
</feature>
<evidence type="ECO:0000256" key="4">
    <source>
        <dbReference type="ARBA" id="ARBA00022692"/>
    </source>
</evidence>
<evidence type="ECO:0000256" key="6">
    <source>
        <dbReference type="ARBA" id="ARBA00023136"/>
    </source>
</evidence>